<accession>T2KPF6</accession>
<name>T2KPF6_FORAG</name>
<evidence type="ECO:0000313" key="2">
    <source>
        <dbReference type="EMBL" id="CDF80635.1"/>
    </source>
</evidence>
<keyword evidence="3" id="KW-1185">Reference proteome</keyword>
<proteinExistence type="predicted"/>
<organism evidence="2 3">
    <name type="scientific">Formosa agariphila (strain DSM 15362 / KCTC 12365 / LMG 23005 / KMM 3901 / M-2Alg 35-1)</name>
    <dbReference type="NCBI Taxonomy" id="1347342"/>
    <lineage>
        <taxon>Bacteria</taxon>
        <taxon>Pseudomonadati</taxon>
        <taxon>Bacteroidota</taxon>
        <taxon>Flavobacteriia</taxon>
        <taxon>Flavobacteriales</taxon>
        <taxon>Flavobacteriaceae</taxon>
        <taxon>Formosa</taxon>
    </lineage>
</organism>
<gene>
    <name evidence="2" type="ORF">BN863_29230</name>
</gene>
<sequence>MNKPLVSVLMTVYNREKYIAEAIESVLASTYHNFELILVDDGSKDKSVKIAKTFEKLDNRIKVFVNEKNLGDYPNRNHAASLAKGKYLKYVDADDLIYPHGLEQLVYYMEQFPNSSYGLCSIKQDKNKIYPYQLSPKLAYEKHYFQVPIFERAPLSAIINRDAFLSVGGFSGKQHLGDYELWHILSKKGTVVLMPPGIVWHREHDDQQMNDNRTDPYVPFKYLLNSLEHLNAKDCPLENAEKKEAILLINKKINRSILSAAKHHSIKKSIQMFKAKNNSI</sequence>
<dbReference type="AlphaFoldDB" id="T2KPF6"/>
<evidence type="ECO:0000259" key="1">
    <source>
        <dbReference type="Pfam" id="PF00535"/>
    </source>
</evidence>
<dbReference type="GO" id="GO:0016758">
    <property type="term" value="F:hexosyltransferase activity"/>
    <property type="evidence" value="ECO:0007669"/>
    <property type="project" value="UniProtKB-ARBA"/>
</dbReference>
<dbReference type="RefSeq" id="WP_051774865.1">
    <property type="nucleotide sequence ID" value="NZ_HG315671.1"/>
</dbReference>
<dbReference type="HOGENOM" id="CLU_025996_0_0_10"/>
<dbReference type="InterPro" id="IPR001173">
    <property type="entry name" value="Glyco_trans_2-like"/>
</dbReference>
<dbReference type="InterPro" id="IPR029044">
    <property type="entry name" value="Nucleotide-diphossugar_trans"/>
</dbReference>
<dbReference type="OrthoDB" id="9815829at2"/>
<dbReference type="SUPFAM" id="SSF53448">
    <property type="entry name" value="Nucleotide-diphospho-sugar transferases"/>
    <property type="match status" value="1"/>
</dbReference>
<dbReference type="Proteomes" id="UP000016160">
    <property type="component" value="Chromosome"/>
</dbReference>
<dbReference type="STRING" id="1347342.BN863_29230"/>
<dbReference type="eggNOG" id="COG1216">
    <property type="taxonomic scope" value="Bacteria"/>
</dbReference>
<dbReference type="PANTHER" id="PTHR22916">
    <property type="entry name" value="GLYCOSYLTRANSFERASE"/>
    <property type="match status" value="1"/>
</dbReference>
<evidence type="ECO:0000313" key="3">
    <source>
        <dbReference type="Proteomes" id="UP000016160"/>
    </source>
</evidence>
<dbReference type="PATRIC" id="fig|1347342.6.peg.2941"/>
<dbReference type="Gene3D" id="3.90.550.10">
    <property type="entry name" value="Spore Coat Polysaccharide Biosynthesis Protein SpsA, Chain A"/>
    <property type="match status" value="1"/>
</dbReference>
<reference evidence="2 3" key="1">
    <citation type="journal article" date="2013" name="Appl. Environ. Microbiol.">
        <title>The genome of the alga-associated marine flavobacterium Formosa agariphila KMM 3901T reveals a broad potential for degradation of algal polysaccharides.</title>
        <authorList>
            <person name="Mann A.J."/>
            <person name="Hahnke R.L."/>
            <person name="Huang S."/>
            <person name="Werner J."/>
            <person name="Xing P."/>
            <person name="Barbeyron T."/>
            <person name="Huettel B."/>
            <person name="Stueber K."/>
            <person name="Reinhardt R."/>
            <person name="Harder J."/>
            <person name="Gloeckner F.O."/>
            <person name="Amann R.I."/>
            <person name="Teeling H."/>
        </authorList>
    </citation>
    <scope>NUCLEOTIDE SEQUENCE [LARGE SCALE GENOMIC DNA]</scope>
    <source>
        <strain evidence="3">DSM 15362 / KCTC 12365 / LMG 23005 / KMM 3901</strain>
    </source>
</reference>
<feature type="domain" description="Glycosyltransferase 2-like" evidence="1">
    <location>
        <begin position="7"/>
        <end position="164"/>
    </location>
</feature>
<dbReference type="PANTHER" id="PTHR22916:SF3">
    <property type="entry name" value="UDP-GLCNAC:BETAGAL BETA-1,3-N-ACETYLGLUCOSAMINYLTRANSFERASE-LIKE PROTEIN 1"/>
    <property type="match status" value="1"/>
</dbReference>
<dbReference type="EMBL" id="HG315671">
    <property type="protein sequence ID" value="CDF80635.1"/>
    <property type="molecule type" value="Genomic_DNA"/>
</dbReference>
<keyword evidence="2" id="KW-0808">Transferase</keyword>
<dbReference type="Pfam" id="PF00535">
    <property type="entry name" value="Glycos_transf_2"/>
    <property type="match status" value="1"/>
</dbReference>
<protein>
    <submittedName>
        <fullName evidence="2">Glycosyltransferase (GT2)</fullName>
    </submittedName>
</protein>
<dbReference type="CDD" id="cd00761">
    <property type="entry name" value="Glyco_tranf_GTA_type"/>
    <property type="match status" value="1"/>
</dbReference>